<dbReference type="Proteomes" id="UP000651050">
    <property type="component" value="Unassembled WGS sequence"/>
</dbReference>
<evidence type="ECO:0000313" key="2">
    <source>
        <dbReference type="Proteomes" id="UP000651050"/>
    </source>
</evidence>
<protein>
    <submittedName>
        <fullName evidence="1">AP2 domain-containing protein</fullName>
    </submittedName>
</protein>
<reference evidence="1" key="1">
    <citation type="submission" date="2020-11" db="EMBL/GenBank/DDBJ databases">
        <title>Bacterial whole genome sequence for Caenimonas sp. DR4.4.</title>
        <authorList>
            <person name="Le V."/>
            <person name="Ko S.-R."/>
            <person name="Ahn C.-Y."/>
            <person name="Oh H.-M."/>
        </authorList>
    </citation>
    <scope>NUCLEOTIDE SEQUENCE</scope>
    <source>
        <strain evidence="1">DR4.4</strain>
    </source>
</reference>
<organism evidence="1 2">
    <name type="scientific">Caenimonas aquaedulcis</name>
    <dbReference type="NCBI Taxonomy" id="2793270"/>
    <lineage>
        <taxon>Bacteria</taxon>
        <taxon>Pseudomonadati</taxon>
        <taxon>Pseudomonadota</taxon>
        <taxon>Betaproteobacteria</taxon>
        <taxon>Burkholderiales</taxon>
        <taxon>Comamonadaceae</taxon>
        <taxon>Caenimonas</taxon>
    </lineage>
</organism>
<dbReference type="RefSeq" id="WP_196988146.1">
    <property type="nucleotide sequence ID" value="NZ_JADWYS010000001.1"/>
</dbReference>
<dbReference type="AlphaFoldDB" id="A0A931MIQ9"/>
<gene>
    <name evidence="1" type="ORF">I5803_20415</name>
</gene>
<comment type="caution">
    <text evidence="1">The sequence shown here is derived from an EMBL/GenBank/DDBJ whole genome shotgun (WGS) entry which is preliminary data.</text>
</comment>
<evidence type="ECO:0000313" key="1">
    <source>
        <dbReference type="EMBL" id="MBG9390406.1"/>
    </source>
</evidence>
<keyword evidence="2" id="KW-1185">Reference proteome</keyword>
<name>A0A931MIQ9_9BURK</name>
<dbReference type="EMBL" id="JADWYS010000001">
    <property type="protein sequence ID" value="MBG9390406.1"/>
    <property type="molecule type" value="Genomic_DNA"/>
</dbReference>
<proteinExistence type="predicted"/>
<sequence length="154" mass="18058">MKNPLHHIHRKDTDSNNTHSWVVLFQRHNLNVRRVFSDSVWGGKRKALAAAKAFRDEQLDSLTSYVYEIGRRNVMRRNNRSGVVGVARYERPPAPGGKYSYIFWQAGWIDEHGRTRTRKFSVRRWGERGAKQMALEVRRREIRRAVAARTGLED</sequence>
<accession>A0A931MIQ9</accession>
<dbReference type="Gene3D" id="1.20.5.2050">
    <property type="match status" value="1"/>
</dbReference>